<feature type="region of interest" description="Disordered" evidence="5">
    <location>
        <begin position="340"/>
        <end position="383"/>
    </location>
</feature>
<dbReference type="Pfam" id="PF12253">
    <property type="entry name" value="CAF1A_dimeriz"/>
    <property type="match status" value="1"/>
</dbReference>
<feature type="region of interest" description="Disordered" evidence="5">
    <location>
        <begin position="606"/>
        <end position="635"/>
    </location>
</feature>
<dbReference type="InterPro" id="IPR022043">
    <property type="entry name" value="CAF1A_DD"/>
</dbReference>
<feature type="domain" description="Chromatin assembly factor 1 subunit A dimerization" evidence="6">
    <location>
        <begin position="298"/>
        <end position="370"/>
    </location>
</feature>
<evidence type="ECO:0000313" key="8">
    <source>
        <dbReference type="EMBL" id="ESR46818.1"/>
    </source>
</evidence>
<feature type="domain" description="Chromatin assembly factor 1 subunit Cac1-like C-terminal" evidence="7">
    <location>
        <begin position="517"/>
        <end position="569"/>
    </location>
</feature>
<feature type="compositionally biased region" description="Acidic residues" evidence="5">
    <location>
        <begin position="340"/>
        <end position="349"/>
    </location>
</feature>
<dbReference type="GO" id="GO:0006281">
    <property type="term" value="P:DNA repair"/>
    <property type="evidence" value="ECO:0007669"/>
    <property type="project" value="UniProtKB-KW"/>
</dbReference>
<dbReference type="GO" id="GO:0005634">
    <property type="term" value="C:nucleus"/>
    <property type="evidence" value="ECO:0007669"/>
    <property type="project" value="UniProtKB-SubCell"/>
</dbReference>
<comment type="subcellular location">
    <subcellularLocation>
        <location evidence="1">Nucleus</location>
    </subcellularLocation>
</comment>
<gene>
    <name evidence="8" type="ORF">CICLE_v10000302mg</name>
</gene>
<evidence type="ECO:0000256" key="2">
    <source>
        <dbReference type="ARBA" id="ARBA00022763"/>
    </source>
</evidence>
<reference evidence="8 9" key="1">
    <citation type="submission" date="2013-10" db="EMBL/GenBank/DDBJ databases">
        <authorList>
            <consortium name="International Citrus Genome Consortium"/>
            <person name="Jenkins J."/>
            <person name="Schmutz J."/>
            <person name="Prochnik S."/>
            <person name="Rokhsar D."/>
            <person name="Gmitter F."/>
            <person name="Ollitrault P."/>
            <person name="Machado M."/>
            <person name="Talon M."/>
            <person name="Wincker P."/>
            <person name="Jaillon O."/>
            <person name="Morgante M."/>
        </authorList>
    </citation>
    <scope>NUCLEOTIDE SEQUENCE</scope>
    <source>
        <strain evidence="9">cv. Clemenules</strain>
    </source>
</reference>
<dbReference type="PANTHER" id="PTHR15272:SF0">
    <property type="entry name" value="CHROMATIN ASSEMBLY FACTOR 1 SUBUNIT A"/>
    <property type="match status" value="1"/>
</dbReference>
<evidence type="ECO:0000313" key="9">
    <source>
        <dbReference type="Proteomes" id="UP000030687"/>
    </source>
</evidence>
<feature type="region of interest" description="Disordered" evidence="5">
    <location>
        <begin position="65"/>
        <end position="141"/>
    </location>
</feature>
<accession>V4SGM0</accession>
<keyword evidence="4" id="KW-0539">Nucleus</keyword>
<sequence>MITALQKSESGPNFINDLMKASEKLGKVLSEASIRVLVDSTLKKNGAEIVEKDAKREEKILIKQLEKNKREVEKEKKRMDREQQKEKLHSERELKRLQEEAERDERRREKEEADIRKQIRKQQEEADKEKRHREKEEAEMKKKLALQKQASMMERFLKRSKILTSCQNDESSPRAITSVLLSKNSEQLPEAVTKLVDSTLSSNDEINIDDIRRSHLSSWHRFGHFVRSNRNQHWGIRRKPKTELFKELKLTNRGLGHDDDLSMERSEDRCEAQTVDDKSCITSSDSSSAITKCKRWKQLLQFDKSHRPAFYGIWPKKSHIVGPRHPLMKDPDLDYDIDSDEEWEEEEPGESLSDCEKDGDEEGCSKADDEDESEDGFFVPDGYLSEDEGVQVDRMEIDLSAEDTKSSPSYKQELESKESCALVRQRKYLSSLTEQALQKNQPLIILNLMHEKVPLLMAEDLSGTSNMEQKCLQALSIRPFPGDLHVEITVDIMDAENEKDCLSNGKGSTTLISESDLPAIVSVIQSCSTNMNKILEALQQKFPSISRAQLRNKVREISDFNFTENRWQVKREILIELGYSPDKNGGRAKGIATFFSKRCLPPDGKSLNPNEASPLSSLKPGSAVHGQHGCTYNGL</sequence>
<keyword evidence="2" id="KW-0227">DNA damage</keyword>
<evidence type="ECO:0008006" key="10">
    <source>
        <dbReference type="Google" id="ProtNLM"/>
    </source>
</evidence>
<dbReference type="Pfam" id="PF21796">
    <property type="entry name" value="Cac1_C"/>
    <property type="match status" value="1"/>
</dbReference>
<keyword evidence="9" id="KW-1185">Reference proteome</keyword>
<dbReference type="Gramene" id="ESR46818">
    <property type="protein sequence ID" value="ESR46818"/>
    <property type="gene ID" value="CICLE_v10000302mg"/>
</dbReference>
<feature type="compositionally biased region" description="Acidic residues" evidence="5">
    <location>
        <begin position="357"/>
        <end position="375"/>
    </location>
</feature>
<dbReference type="InterPro" id="IPR048800">
    <property type="entry name" value="Cac1-like_C"/>
</dbReference>
<dbReference type="OMA" id="SETALWC"/>
<proteinExistence type="predicted"/>
<evidence type="ECO:0000259" key="7">
    <source>
        <dbReference type="Pfam" id="PF21796"/>
    </source>
</evidence>
<dbReference type="AlphaFoldDB" id="V4SGM0"/>
<organism evidence="8 9">
    <name type="scientific">Citrus clementina</name>
    <name type="common">Clementine</name>
    <name type="synonym">Citrus deliciosa x Citrus sinensis</name>
    <dbReference type="NCBI Taxonomy" id="85681"/>
    <lineage>
        <taxon>Eukaryota</taxon>
        <taxon>Viridiplantae</taxon>
        <taxon>Streptophyta</taxon>
        <taxon>Embryophyta</taxon>
        <taxon>Tracheophyta</taxon>
        <taxon>Spermatophyta</taxon>
        <taxon>Magnoliopsida</taxon>
        <taxon>eudicotyledons</taxon>
        <taxon>Gunneridae</taxon>
        <taxon>Pentapetalae</taxon>
        <taxon>rosids</taxon>
        <taxon>malvids</taxon>
        <taxon>Sapindales</taxon>
        <taxon>Rutaceae</taxon>
        <taxon>Aurantioideae</taxon>
        <taxon>Citrus</taxon>
    </lineage>
</organism>
<dbReference type="PANTHER" id="PTHR15272">
    <property type="entry name" value="CHROMATIN ASSEMBLY FACTOR 1 SUBUNIT A CAF-1 SUBUNIT A"/>
    <property type="match status" value="1"/>
</dbReference>
<dbReference type="EMBL" id="KI536799">
    <property type="protein sequence ID" value="ESR46818.1"/>
    <property type="molecule type" value="Genomic_DNA"/>
</dbReference>
<dbReference type="GO" id="GO:0033186">
    <property type="term" value="C:CAF-1 complex"/>
    <property type="evidence" value="ECO:0007669"/>
    <property type="project" value="TreeGrafter"/>
</dbReference>
<dbReference type="GO" id="GO:0006334">
    <property type="term" value="P:nucleosome assembly"/>
    <property type="evidence" value="ECO:0007669"/>
    <property type="project" value="TreeGrafter"/>
</dbReference>
<evidence type="ECO:0000256" key="1">
    <source>
        <dbReference type="ARBA" id="ARBA00004123"/>
    </source>
</evidence>
<protein>
    <recommendedName>
        <fullName evidence="10">Chromatin assembly factor 1 subunit p150 C-terminal domain-containing protein</fullName>
    </recommendedName>
</protein>
<evidence type="ECO:0000256" key="5">
    <source>
        <dbReference type="SAM" id="MobiDB-lite"/>
    </source>
</evidence>
<dbReference type="Proteomes" id="UP000030687">
    <property type="component" value="Unassembled WGS sequence"/>
</dbReference>
<evidence type="ECO:0000259" key="6">
    <source>
        <dbReference type="Pfam" id="PF12253"/>
    </source>
</evidence>
<evidence type="ECO:0000256" key="4">
    <source>
        <dbReference type="ARBA" id="ARBA00023242"/>
    </source>
</evidence>
<evidence type="ECO:0000256" key="3">
    <source>
        <dbReference type="ARBA" id="ARBA00023204"/>
    </source>
</evidence>
<name>V4SGM0_CITCL</name>
<feature type="compositionally biased region" description="Polar residues" evidence="5">
    <location>
        <begin position="607"/>
        <end position="616"/>
    </location>
</feature>
<keyword evidence="3" id="KW-0234">DNA repair</keyword>